<keyword evidence="5" id="KW-1185">Reference proteome</keyword>
<feature type="transmembrane region" description="Helical" evidence="2">
    <location>
        <begin position="12"/>
        <end position="39"/>
    </location>
</feature>
<protein>
    <recommendedName>
        <fullName evidence="3">ShKT domain-containing protein</fullName>
    </recommendedName>
</protein>
<dbReference type="SMART" id="SM00254">
    <property type="entry name" value="ShKT"/>
    <property type="match status" value="1"/>
</dbReference>
<evidence type="ECO:0000259" key="3">
    <source>
        <dbReference type="PROSITE" id="PS51670"/>
    </source>
</evidence>
<evidence type="ECO:0000313" key="5">
    <source>
        <dbReference type="Proteomes" id="UP001196413"/>
    </source>
</evidence>
<dbReference type="Pfam" id="PF01549">
    <property type="entry name" value="ShK"/>
    <property type="match status" value="1"/>
</dbReference>
<dbReference type="Proteomes" id="UP001196413">
    <property type="component" value="Unassembled WGS sequence"/>
</dbReference>
<accession>A0AAD5NC96</accession>
<sequence length="168" mass="19162">MPMRLHSQYGFMFIFYIAMITGCLNQDYCCIAWASLGYCTRPNLRSYMRKNCQPSCDVCNGVPGTRLWDTDDEAPPFSLKSGLEAEEYTCFVIAYTAQVPPLVAFDSFPRTHRLRALQRFFVLLRLLLDEFIPKMSCSAGRDDSSWAHHANLGRGVRSTNLLLASLYH</sequence>
<dbReference type="AlphaFoldDB" id="A0AAD5NC96"/>
<reference evidence="4" key="1">
    <citation type="submission" date="2021-06" db="EMBL/GenBank/DDBJ databases">
        <title>Parelaphostrongylus tenuis whole genome reference sequence.</title>
        <authorList>
            <person name="Garwood T.J."/>
            <person name="Larsen P.A."/>
            <person name="Fountain-Jones N.M."/>
            <person name="Garbe J.R."/>
            <person name="Macchietto M.G."/>
            <person name="Kania S.A."/>
            <person name="Gerhold R.W."/>
            <person name="Richards J.E."/>
            <person name="Wolf T.M."/>
        </authorList>
    </citation>
    <scope>NUCLEOTIDE SEQUENCE</scope>
    <source>
        <strain evidence="4">MNPRO001-30</strain>
        <tissue evidence="4">Meninges</tissue>
    </source>
</reference>
<dbReference type="EMBL" id="JAHQIW010004777">
    <property type="protein sequence ID" value="KAJ1363629.1"/>
    <property type="molecule type" value="Genomic_DNA"/>
</dbReference>
<evidence type="ECO:0000256" key="1">
    <source>
        <dbReference type="PROSITE-ProRule" id="PRU01005"/>
    </source>
</evidence>
<comment type="caution">
    <text evidence="1">Lacks conserved residue(s) required for the propagation of feature annotation.</text>
</comment>
<keyword evidence="2" id="KW-0472">Membrane</keyword>
<evidence type="ECO:0000313" key="4">
    <source>
        <dbReference type="EMBL" id="KAJ1363629.1"/>
    </source>
</evidence>
<name>A0AAD5NC96_PARTN</name>
<dbReference type="InterPro" id="IPR003582">
    <property type="entry name" value="ShKT_dom"/>
</dbReference>
<dbReference type="PROSITE" id="PS51670">
    <property type="entry name" value="SHKT"/>
    <property type="match status" value="1"/>
</dbReference>
<organism evidence="4 5">
    <name type="scientific">Parelaphostrongylus tenuis</name>
    <name type="common">Meningeal worm</name>
    <dbReference type="NCBI Taxonomy" id="148309"/>
    <lineage>
        <taxon>Eukaryota</taxon>
        <taxon>Metazoa</taxon>
        <taxon>Ecdysozoa</taxon>
        <taxon>Nematoda</taxon>
        <taxon>Chromadorea</taxon>
        <taxon>Rhabditida</taxon>
        <taxon>Rhabditina</taxon>
        <taxon>Rhabditomorpha</taxon>
        <taxon>Strongyloidea</taxon>
        <taxon>Metastrongylidae</taxon>
        <taxon>Parelaphostrongylus</taxon>
    </lineage>
</organism>
<comment type="caution">
    <text evidence="4">The sequence shown here is derived from an EMBL/GenBank/DDBJ whole genome shotgun (WGS) entry which is preliminary data.</text>
</comment>
<keyword evidence="2" id="KW-0812">Transmembrane</keyword>
<dbReference type="PROSITE" id="PS51257">
    <property type="entry name" value="PROKAR_LIPOPROTEIN"/>
    <property type="match status" value="1"/>
</dbReference>
<keyword evidence="2" id="KW-1133">Transmembrane helix</keyword>
<proteinExistence type="predicted"/>
<feature type="domain" description="ShKT" evidence="3">
    <location>
        <begin position="23"/>
        <end position="59"/>
    </location>
</feature>
<gene>
    <name evidence="4" type="ORF">KIN20_023542</name>
</gene>
<evidence type="ECO:0000256" key="2">
    <source>
        <dbReference type="SAM" id="Phobius"/>
    </source>
</evidence>